<evidence type="ECO:0000313" key="2">
    <source>
        <dbReference type="Proteomes" id="UP000231081"/>
    </source>
</evidence>
<name>A0A2H0B3I7_9BACT</name>
<dbReference type="EMBL" id="PCSQ01000072">
    <property type="protein sequence ID" value="PIP52227.1"/>
    <property type="molecule type" value="Genomic_DNA"/>
</dbReference>
<comment type="caution">
    <text evidence="1">The sequence shown here is derived from an EMBL/GenBank/DDBJ whole genome shotgun (WGS) entry which is preliminary data.</text>
</comment>
<feature type="non-terminal residue" evidence="1">
    <location>
        <position position="1"/>
    </location>
</feature>
<dbReference type="AlphaFoldDB" id="A0A2H0B3I7"/>
<dbReference type="Proteomes" id="UP000231081">
    <property type="component" value="Unassembled WGS sequence"/>
</dbReference>
<protein>
    <submittedName>
        <fullName evidence="1">Uncharacterized protein</fullName>
    </submittedName>
</protein>
<accession>A0A2H0B3I7</accession>
<proteinExistence type="predicted"/>
<feature type="non-terminal residue" evidence="1">
    <location>
        <position position="384"/>
    </location>
</feature>
<sequence>ESTKGKILADILKDDGYADVVKAYVSGDIVDGGQKVAALCGSKIVELVPKSVLSKALNSVAGSPGDIAAAGKALGNIEAGQYKDAAKIIGEQIADKFLVVTAGKIAAQVVGAQIESWKNAEVEAAFQAYKNGANGAFWGYNVDKKDFDAVWIQMKGASRQLEIEAIVKENEIRKEAGIPTLTEKEEDSVRATVKESYRTQFATRIEKDAEIKKEEENLRTMVEAFQKADFFYGALAPAGLDKGLNYENTLDVLSHFMNKMMNDTNRFELSTKEGLIMDKAISVSDIVQGARIFFSLPDGKKKYGEYLKSRFGINLYPKLSDIAGTWENGSMTVTDVIFSDEFKKAIEEGAKGIEESIPGKTISESEGCDFSKIYEEVNKMKGKA</sequence>
<gene>
    <name evidence="1" type="ORF">COX09_02755</name>
</gene>
<evidence type="ECO:0000313" key="1">
    <source>
        <dbReference type="EMBL" id="PIP52227.1"/>
    </source>
</evidence>
<organism evidence="1 2">
    <name type="scientific">Candidatus Beckwithbacteria bacterium CG23_combo_of_CG06-09_8_20_14_all_47_9</name>
    <dbReference type="NCBI Taxonomy" id="1974498"/>
    <lineage>
        <taxon>Bacteria</taxon>
        <taxon>Candidatus Beckwithiibacteriota</taxon>
    </lineage>
</organism>
<reference evidence="1 2" key="1">
    <citation type="submission" date="2017-09" db="EMBL/GenBank/DDBJ databases">
        <title>Depth-based differentiation of microbial function through sediment-hosted aquifers and enrichment of novel symbionts in the deep terrestrial subsurface.</title>
        <authorList>
            <person name="Probst A.J."/>
            <person name="Ladd B."/>
            <person name="Jarett J.K."/>
            <person name="Geller-Mcgrath D.E."/>
            <person name="Sieber C.M."/>
            <person name="Emerson J.B."/>
            <person name="Anantharaman K."/>
            <person name="Thomas B.C."/>
            <person name="Malmstrom R."/>
            <person name="Stieglmeier M."/>
            <person name="Klingl A."/>
            <person name="Woyke T."/>
            <person name="Ryan C.M."/>
            <person name="Banfield J.F."/>
        </authorList>
    </citation>
    <scope>NUCLEOTIDE SEQUENCE [LARGE SCALE GENOMIC DNA]</scope>
    <source>
        <strain evidence="1">CG23_combo_of_CG06-09_8_20_14_all_47_9</strain>
    </source>
</reference>